<dbReference type="AlphaFoldDB" id="A0A0E9SAL9"/>
<organism evidence="1">
    <name type="scientific">Anguilla anguilla</name>
    <name type="common">European freshwater eel</name>
    <name type="synonym">Muraena anguilla</name>
    <dbReference type="NCBI Taxonomy" id="7936"/>
    <lineage>
        <taxon>Eukaryota</taxon>
        <taxon>Metazoa</taxon>
        <taxon>Chordata</taxon>
        <taxon>Craniata</taxon>
        <taxon>Vertebrata</taxon>
        <taxon>Euteleostomi</taxon>
        <taxon>Actinopterygii</taxon>
        <taxon>Neopterygii</taxon>
        <taxon>Teleostei</taxon>
        <taxon>Anguilliformes</taxon>
        <taxon>Anguillidae</taxon>
        <taxon>Anguilla</taxon>
    </lineage>
</organism>
<dbReference type="EMBL" id="GBXM01070271">
    <property type="protein sequence ID" value="JAH38306.1"/>
    <property type="molecule type" value="Transcribed_RNA"/>
</dbReference>
<evidence type="ECO:0000313" key="1">
    <source>
        <dbReference type="EMBL" id="JAH38306.1"/>
    </source>
</evidence>
<name>A0A0E9SAL9_ANGAN</name>
<reference evidence="1" key="1">
    <citation type="submission" date="2014-11" db="EMBL/GenBank/DDBJ databases">
        <authorList>
            <person name="Amaro Gonzalez C."/>
        </authorList>
    </citation>
    <scope>NUCLEOTIDE SEQUENCE</scope>
</reference>
<proteinExistence type="predicted"/>
<protein>
    <submittedName>
        <fullName evidence="1">Uncharacterized protein</fullName>
    </submittedName>
</protein>
<accession>A0A0E9SAL9</accession>
<sequence length="35" mass="4007">MFVRSGSLLVTERGTIWRRELLLLLLDQCSSKIGD</sequence>
<reference evidence="1" key="2">
    <citation type="journal article" date="2015" name="Fish Shellfish Immunol.">
        <title>Early steps in the European eel (Anguilla anguilla)-Vibrio vulnificus interaction in the gills: Role of the RtxA13 toxin.</title>
        <authorList>
            <person name="Callol A."/>
            <person name="Pajuelo D."/>
            <person name="Ebbesson L."/>
            <person name="Teles M."/>
            <person name="MacKenzie S."/>
            <person name="Amaro C."/>
        </authorList>
    </citation>
    <scope>NUCLEOTIDE SEQUENCE</scope>
</reference>